<keyword evidence="3" id="KW-1185">Reference proteome</keyword>
<keyword evidence="1" id="KW-0732">Signal</keyword>
<feature type="chain" id="PRO_5013936738" evidence="1">
    <location>
        <begin position="37"/>
        <end position="78"/>
    </location>
</feature>
<dbReference type="EMBL" id="MRZV01000937">
    <property type="protein sequence ID" value="PIK42408.1"/>
    <property type="molecule type" value="Genomic_DNA"/>
</dbReference>
<protein>
    <submittedName>
        <fullName evidence="2">Uncharacterized protein</fullName>
    </submittedName>
</protein>
<evidence type="ECO:0000256" key="1">
    <source>
        <dbReference type="SAM" id="SignalP"/>
    </source>
</evidence>
<dbReference type="AlphaFoldDB" id="A0A2G8K325"/>
<accession>A0A2G8K325</accession>
<gene>
    <name evidence="2" type="ORF">BSL78_20734</name>
</gene>
<feature type="signal peptide" evidence="1">
    <location>
        <begin position="1"/>
        <end position="36"/>
    </location>
</feature>
<sequence>MSSRLTTSIETSKMAAIRFICLALLVLTATIMMVQADGCVENSIQVTPKNPNGDNPTCKMCKCVGGEWGKCTTTPGSC</sequence>
<evidence type="ECO:0000313" key="2">
    <source>
        <dbReference type="EMBL" id="PIK42408.1"/>
    </source>
</evidence>
<organism evidence="2 3">
    <name type="scientific">Stichopus japonicus</name>
    <name type="common">Sea cucumber</name>
    <dbReference type="NCBI Taxonomy" id="307972"/>
    <lineage>
        <taxon>Eukaryota</taxon>
        <taxon>Metazoa</taxon>
        <taxon>Echinodermata</taxon>
        <taxon>Eleutherozoa</taxon>
        <taxon>Echinozoa</taxon>
        <taxon>Holothuroidea</taxon>
        <taxon>Aspidochirotacea</taxon>
        <taxon>Aspidochirotida</taxon>
        <taxon>Stichopodidae</taxon>
        <taxon>Apostichopus</taxon>
    </lineage>
</organism>
<proteinExistence type="predicted"/>
<dbReference type="Proteomes" id="UP000230750">
    <property type="component" value="Unassembled WGS sequence"/>
</dbReference>
<name>A0A2G8K325_STIJA</name>
<reference evidence="2 3" key="1">
    <citation type="journal article" date="2017" name="PLoS Biol.">
        <title>The sea cucumber genome provides insights into morphological evolution and visceral regeneration.</title>
        <authorList>
            <person name="Zhang X."/>
            <person name="Sun L."/>
            <person name="Yuan J."/>
            <person name="Sun Y."/>
            <person name="Gao Y."/>
            <person name="Zhang L."/>
            <person name="Li S."/>
            <person name="Dai H."/>
            <person name="Hamel J.F."/>
            <person name="Liu C."/>
            <person name="Yu Y."/>
            <person name="Liu S."/>
            <person name="Lin W."/>
            <person name="Guo K."/>
            <person name="Jin S."/>
            <person name="Xu P."/>
            <person name="Storey K.B."/>
            <person name="Huan P."/>
            <person name="Zhang T."/>
            <person name="Zhou Y."/>
            <person name="Zhang J."/>
            <person name="Lin C."/>
            <person name="Li X."/>
            <person name="Xing L."/>
            <person name="Huo D."/>
            <person name="Sun M."/>
            <person name="Wang L."/>
            <person name="Mercier A."/>
            <person name="Li F."/>
            <person name="Yang H."/>
            <person name="Xiang J."/>
        </authorList>
    </citation>
    <scope>NUCLEOTIDE SEQUENCE [LARGE SCALE GENOMIC DNA]</scope>
    <source>
        <strain evidence="2">Shaxun</strain>
        <tissue evidence="2">Muscle</tissue>
    </source>
</reference>
<comment type="caution">
    <text evidence="2">The sequence shown here is derived from an EMBL/GenBank/DDBJ whole genome shotgun (WGS) entry which is preliminary data.</text>
</comment>
<evidence type="ECO:0000313" key="3">
    <source>
        <dbReference type="Proteomes" id="UP000230750"/>
    </source>
</evidence>